<evidence type="ECO:0008006" key="9">
    <source>
        <dbReference type="Google" id="ProtNLM"/>
    </source>
</evidence>
<dbReference type="RefSeq" id="WP_104380379.1">
    <property type="nucleotide sequence ID" value="NZ_PSZC01000018.1"/>
</dbReference>
<dbReference type="Proteomes" id="UP000239874">
    <property type="component" value="Unassembled WGS sequence"/>
</dbReference>
<keyword evidence="4" id="KW-1015">Disulfide bond</keyword>
<dbReference type="AlphaFoldDB" id="A0A2S6AKT7"/>
<evidence type="ECO:0000256" key="6">
    <source>
        <dbReference type="SAM" id="SignalP"/>
    </source>
</evidence>
<evidence type="ECO:0000256" key="4">
    <source>
        <dbReference type="ARBA" id="ARBA00023157"/>
    </source>
</evidence>
<dbReference type="GO" id="GO:0052689">
    <property type="term" value="F:carboxylic ester hydrolase activity"/>
    <property type="evidence" value="ECO:0007669"/>
    <property type="project" value="UniProtKB-KW"/>
</dbReference>
<dbReference type="SUPFAM" id="SSF53474">
    <property type="entry name" value="alpha/beta-Hydrolases"/>
    <property type="match status" value="1"/>
</dbReference>
<evidence type="ECO:0000313" key="7">
    <source>
        <dbReference type="EMBL" id="PPJ35838.1"/>
    </source>
</evidence>
<dbReference type="InterPro" id="IPR000675">
    <property type="entry name" value="Cutinase/axe"/>
</dbReference>
<comment type="caution">
    <text evidence="7">The sequence shown here is derived from an EMBL/GenBank/DDBJ whole genome shotgun (WGS) entry which is preliminary data.</text>
</comment>
<keyword evidence="6" id="KW-0732">Signal</keyword>
<reference evidence="7 8" key="1">
    <citation type="submission" date="2018-02" db="EMBL/GenBank/DDBJ databases">
        <title>8 Nocardia nova and 1 Nocardia cyriacigeorgica strain used for evolution to TMP-SMX.</title>
        <authorList>
            <person name="Mehta H."/>
            <person name="Weng J."/>
            <person name="Shamoo Y."/>
        </authorList>
    </citation>
    <scope>NUCLEOTIDE SEQUENCE [LARGE SCALE GENOMIC DNA]</scope>
    <source>
        <strain evidence="7 8">MDA3139</strain>
    </source>
</reference>
<accession>A0A2S6AKT7</accession>
<feature type="signal peptide" evidence="6">
    <location>
        <begin position="1"/>
        <end position="25"/>
    </location>
</feature>
<dbReference type="SMART" id="SM01110">
    <property type="entry name" value="Cutinase"/>
    <property type="match status" value="1"/>
</dbReference>
<evidence type="ECO:0000256" key="1">
    <source>
        <dbReference type="ARBA" id="ARBA00007534"/>
    </source>
</evidence>
<name>A0A2S6AKT7_9NOCA</name>
<dbReference type="InterPro" id="IPR029058">
    <property type="entry name" value="AB_hydrolase_fold"/>
</dbReference>
<evidence type="ECO:0000256" key="3">
    <source>
        <dbReference type="ARBA" id="ARBA00022801"/>
    </source>
</evidence>
<sequence length="495" mass="49443">MVARALAITVAASIISLAAAAPAVASPGDISCPALYVLGVQGAGESATTSESLIDSGALADVMRPLVTADPARVQRAYVEYDSGSADVDGDHGKAYADALGASLTTLRRMASQFLTRCGSSSLAVVGYRQGAAAAAQFAREVGAGNSTVPAQRVAGVALLSDPSRSAGSPPFPGRPGQNSPDPVPDTTGEAVKGISPFTAGTGHGGGIAGSSDADGFGALAGRVADICTPGDLSCDTSNQTPIQQVVSHLADSAADAHGDPLRALASVTQALAFTAINTATAVINNDVAGDSLATLSYQPGKSISQRLAEASDPQAPVDVGAALHAVLRVGTIAFNSVMTVVRQVVTPQNLAEIAAAGLANPAAGLLLLGQKLVGALPDLVPPTTVIRLVGEAFDAVTQNVTDNTALIDTTATVKYSAALDDRSTYTNDSVSTDGASAARFVSDWFSAAAADIAAHRPTATTETTVSPTPTIPTSSTTTAPPTTSPDPTSSPTTE</sequence>
<feature type="region of interest" description="Disordered" evidence="5">
    <location>
        <begin position="457"/>
        <end position="495"/>
    </location>
</feature>
<dbReference type="EMBL" id="PSZC01000018">
    <property type="protein sequence ID" value="PPJ35838.1"/>
    <property type="molecule type" value="Genomic_DNA"/>
</dbReference>
<protein>
    <recommendedName>
        <fullName evidence="9">Cutinase family protein</fullName>
    </recommendedName>
</protein>
<evidence type="ECO:0000313" key="8">
    <source>
        <dbReference type="Proteomes" id="UP000239874"/>
    </source>
</evidence>
<gene>
    <name evidence="7" type="ORF">C5E45_23825</name>
</gene>
<evidence type="ECO:0000256" key="2">
    <source>
        <dbReference type="ARBA" id="ARBA00022487"/>
    </source>
</evidence>
<feature type="region of interest" description="Disordered" evidence="5">
    <location>
        <begin position="161"/>
        <end position="191"/>
    </location>
</feature>
<dbReference type="Pfam" id="PF01083">
    <property type="entry name" value="Cutinase"/>
    <property type="match status" value="1"/>
</dbReference>
<dbReference type="PANTHER" id="PTHR33630:SF9">
    <property type="entry name" value="CUTINASE 4"/>
    <property type="match status" value="1"/>
</dbReference>
<dbReference type="Gene3D" id="3.40.50.1820">
    <property type="entry name" value="alpha/beta hydrolase"/>
    <property type="match status" value="1"/>
</dbReference>
<feature type="chain" id="PRO_5015772654" description="Cutinase family protein" evidence="6">
    <location>
        <begin position="26"/>
        <end position="495"/>
    </location>
</feature>
<organism evidence="7 8">
    <name type="scientific">Nocardia nova</name>
    <dbReference type="NCBI Taxonomy" id="37330"/>
    <lineage>
        <taxon>Bacteria</taxon>
        <taxon>Bacillati</taxon>
        <taxon>Actinomycetota</taxon>
        <taxon>Actinomycetes</taxon>
        <taxon>Mycobacteriales</taxon>
        <taxon>Nocardiaceae</taxon>
        <taxon>Nocardia</taxon>
    </lineage>
</organism>
<proteinExistence type="inferred from homology"/>
<comment type="similarity">
    <text evidence="1">Belongs to the cutinase family.</text>
</comment>
<keyword evidence="2" id="KW-0719">Serine esterase</keyword>
<dbReference type="PANTHER" id="PTHR33630">
    <property type="entry name" value="CUTINASE RV1984C-RELATED-RELATED"/>
    <property type="match status" value="1"/>
</dbReference>
<evidence type="ECO:0000256" key="5">
    <source>
        <dbReference type="SAM" id="MobiDB-lite"/>
    </source>
</evidence>
<keyword evidence="3" id="KW-0378">Hydrolase</keyword>